<protein>
    <recommendedName>
        <fullName evidence="2 6">Elongation factor Ts</fullName>
        <shortName evidence="6">EF-Ts</shortName>
    </recommendedName>
</protein>
<dbReference type="InParanoid" id="A0A423PLN5"/>
<evidence type="ECO:0000256" key="6">
    <source>
        <dbReference type="HAMAP-Rule" id="MF_00050"/>
    </source>
</evidence>
<dbReference type="NCBIfam" id="TIGR00116">
    <property type="entry name" value="tsf"/>
    <property type="match status" value="1"/>
</dbReference>
<proteinExistence type="inferred from homology"/>
<keyword evidence="5 6" id="KW-0648">Protein biosynthesis</keyword>
<evidence type="ECO:0000256" key="2">
    <source>
        <dbReference type="ARBA" id="ARBA00016956"/>
    </source>
</evidence>
<dbReference type="EMBL" id="AYKG01000034">
    <property type="protein sequence ID" value="ROO26525.1"/>
    <property type="molecule type" value="Genomic_DNA"/>
</dbReference>
<evidence type="ECO:0000256" key="4">
    <source>
        <dbReference type="ARBA" id="ARBA00022768"/>
    </source>
</evidence>
<dbReference type="Proteomes" id="UP000285310">
    <property type="component" value="Unassembled WGS sequence"/>
</dbReference>
<dbReference type="SUPFAM" id="SSF54713">
    <property type="entry name" value="Elongation factor Ts (EF-Ts), dimerisation domain"/>
    <property type="match status" value="2"/>
</dbReference>
<feature type="region of interest" description="Involved in Mg(2+) ion dislocation from EF-Tu" evidence="6">
    <location>
        <begin position="81"/>
        <end position="84"/>
    </location>
</feature>
<dbReference type="InterPro" id="IPR018101">
    <property type="entry name" value="Transl_elong_Ts_CS"/>
</dbReference>
<evidence type="ECO:0000313" key="9">
    <source>
        <dbReference type="Proteomes" id="UP000285310"/>
    </source>
</evidence>
<dbReference type="SUPFAM" id="SSF46934">
    <property type="entry name" value="UBA-like"/>
    <property type="match status" value="1"/>
</dbReference>
<dbReference type="InterPro" id="IPR009060">
    <property type="entry name" value="UBA-like_sf"/>
</dbReference>
<comment type="subcellular location">
    <subcellularLocation>
        <location evidence="6">Cytoplasm</location>
    </subcellularLocation>
</comment>
<dbReference type="InterPro" id="IPR001816">
    <property type="entry name" value="Transl_elong_EFTs/EF1B"/>
</dbReference>
<dbReference type="PANTHER" id="PTHR11741:SF0">
    <property type="entry name" value="ELONGATION FACTOR TS, MITOCHONDRIAL"/>
    <property type="match status" value="1"/>
</dbReference>
<evidence type="ECO:0000256" key="5">
    <source>
        <dbReference type="ARBA" id="ARBA00022917"/>
    </source>
</evidence>
<dbReference type="Gene3D" id="1.10.8.10">
    <property type="entry name" value="DNA helicase RuvA subunit, C-terminal domain"/>
    <property type="match status" value="1"/>
</dbReference>
<dbReference type="FunFam" id="1.10.286.20:FF:000001">
    <property type="entry name" value="Elongation factor Ts"/>
    <property type="match status" value="1"/>
</dbReference>
<dbReference type="CDD" id="cd14275">
    <property type="entry name" value="UBA_EF-Ts"/>
    <property type="match status" value="1"/>
</dbReference>
<feature type="domain" description="Translation elongation factor EFTs/EF1B dimerisation" evidence="7">
    <location>
        <begin position="72"/>
        <end position="272"/>
    </location>
</feature>
<evidence type="ECO:0000313" key="8">
    <source>
        <dbReference type="EMBL" id="ROO26525.1"/>
    </source>
</evidence>
<gene>
    <name evidence="6 8" type="primary">tsf</name>
    <name evidence="8" type="ORF">SAJA_10620</name>
</gene>
<dbReference type="GO" id="GO:0003746">
    <property type="term" value="F:translation elongation factor activity"/>
    <property type="evidence" value="ECO:0007669"/>
    <property type="project" value="UniProtKB-UniRule"/>
</dbReference>
<dbReference type="InterPro" id="IPR014039">
    <property type="entry name" value="Transl_elong_EFTs/EF1B_dimer"/>
</dbReference>
<sequence>MAISAALVKELRERTGAGMMECKKALTATDGDIETAAENMRREGLAKADKKAGRVAAEGRIAAATSTAKDAAVLVEVNCETDFVGKNEDFVAFANDLAALILEKQPMSAEEVNELHLAGQTVDERRREMTATLGEKIEVRRFARVEAVGGNLDVYSHGARIASVVAIEGGDESLARDLAMHVAASNPAFLSTEDVPEERRNAEKEMLMAQARDSGKPDDIIEKMVEGRLNKFLGEITLIGQPFVKDPDMTVGKLAADKNAKITAFARLEVGEGIEKKEEDFAAEVKKQAGASA</sequence>
<comment type="function">
    <text evidence="6">Associates with the EF-Tu.GDP complex and induces the exchange of GDP to GTP. It remains bound to the aminoacyl-tRNA.EF-Tu.GTP complex up to the GTP hydrolysis stage on the ribosome.</text>
</comment>
<accession>A0A423PLN5</accession>
<dbReference type="RefSeq" id="WP_123658615.1">
    <property type="nucleotide sequence ID" value="NZ_AYKG01000034.1"/>
</dbReference>
<dbReference type="FunCoup" id="A0A423PLN5">
    <property type="interactions" value="591"/>
</dbReference>
<dbReference type="Pfam" id="PF00889">
    <property type="entry name" value="EF_TS"/>
    <property type="match status" value="1"/>
</dbReference>
<organism evidence="8 9">
    <name type="scientific">Salinisphaera japonica YTM-1</name>
    <dbReference type="NCBI Taxonomy" id="1209778"/>
    <lineage>
        <taxon>Bacteria</taxon>
        <taxon>Pseudomonadati</taxon>
        <taxon>Pseudomonadota</taxon>
        <taxon>Gammaproteobacteria</taxon>
        <taxon>Salinisphaerales</taxon>
        <taxon>Salinisphaeraceae</taxon>
        <taxon>Salinisphaera</taxon>
    </lineage>
</organism>
<dbReference type="AlphaFoldDB" id="A0A423PLN5"/>
<dbReference type="OrthoDB" id="9808348at2"/>
<dbReference type="FunFam" id="1.10.8.10:FF:000001">
    <property type="entry name" value="Elongation factor Ts"/>
    <property type="match status" value="1"/>
</dbReference>
<dbReference type="GO" id="GO:0005737">
    <property type="term" value="C:cytoplasm"/>
    <property type="evidence" value="ECO:0007669"/>
    <property type="project" value="UniProtKB-SubCell"/>
</dbReference>
<dbReference type="InterPro" id="IPR036402">
    <property type="entry name" value="EF-Ts_dimer_sf"/>
</dbReference>
<comment type="caution">
    <text evidence="8">The sequence shown here is derived from an EMBL/GenBank/DDBJ whole genome shotgun (WGS) entry which is preliminary data.</text>
</comment>
<comment type="similarity">
    <text evidence="1 6">Belongs to the EF-Ts family.</text>
</comment>
<dbReference type="HAMAP" id="MF_00050">
    <property type="entry name" value="EF_Ts"/>
    <property type="match status" value="1"/>
</dbReference>
<name>A0A423PLN5_9GAMM</name>
<dbReference type="Gene3D" id="1.10.286.20">
    <property type="match status" value="1"/>
</dbReference>
<reference evidence="8 9" key="1">
    <citation type="submission" date="2013-10" db="EMBL/GenBank/DDBJ databases">
        <title>Salinisphaera japonica YTM-1 Genome Sequencing.</title>
        <authorList>
            <person name="Lai Q."/>
            <person name="Li C."/>
            <person name="Shao Z."/>
        </authorList>
    </citation>
    <scope>NUCLEOTIDE SEQUENCE [LARGE SCALE GENOMIC DNA]</scope>
    <source>
        <strain evidence="8 9">YTM-1</strain>
    </source>
</reference>
<evidence type="ECO:0000256" key="3">
    <source>
        <dbReference type="ARBA" id="ARBA00022490"/>
    </source>
</evidence>
<keyword evidence="3 6" id="KW-0963">Cytoplasm</keyword>
<keyword evidence="9" id="KW-1185">Reference proteome</keyword>
<dbReference type="PROSITE" id="PS01126">
    <property type="entry name" value="EF_TS_1"/>
    <property type="match status" value="1"/>
</dbReference>
<evidence type="ECO:0000259" key="7">
    <source>
        <dbReference type="Pfam" id="PF00889"/>
    </source>
</evidence>
<keyword evidence="4 6" id="KW-0251">Elongation factor</keyword>
<dbReference type="Gene3D" id="3.30.479.20">
    <property type="entry name" value="Elongation factor Ts, dimerisation domain"/>
    <property type="match status" value="2"/>
</dbReference>
<dbReference type="PANTHER" id="PTHR11741">
    <property type="entry name" value="ELONGATION FACTOR TS"/>
    <property type="match status" value="1"/>
</dbReference>
<evidence type="ECO:0000256" key="1">
    <source>
        <dbReference type="ARBA" id="ARBA00005532"/>
    </source>
</evidence>